<gene>
    <name evidence="1" type="ORF">NCTC7807_00149</name>
</gene>
<evidence type="ECO:0000313" key="1">
    <source>
        <dbReference type="EMBL" id="SUO93017.1"/>
    </source>
</evidence>
<protein>
    <submittedName>
        <fullName evidence="1">Uncharacterized protein</fullName>
    </submittedName>
</protein>
<organism evidence="1 2">
    <name type="scientific">Streptomyces griseus</name>
    <dbReference type="NCBI Taxonomy" id="1911"/>
    <lineage>
        <taxon>Bacteria</taxon>
        <taxon>Bacillati</taxon>
        <taxon>Actinomycetota</taxon>
        <taxon>Actinomycetes</taxon>
        <taxon>Kitasatosporales</taxon>
        <taxon>Streptomycetaceae</taxon>
        <taxon>Streptomyces</taxon>
    </lineage>
</organism>
<name>A0A380MP12_STRGR</name>
<dbReference type="InterPro" id="IPR025744">
    <property type="entry name" value="Rbsml_synth_pep_Strp"/>
</dbReference>
<dbReference type="Pfam" id="PF14404">
    <property type="entry name" value="Strep_pep"/>
    <property type="match status" value="1"/>
</dbReference>
<proteinExistence type="predicted"/>
<evidence type="ECO:0000313" key="2">
    <source>
        <dbReference type="Proteomes" id="UP000254150"/>
    </source>
</evidence>
<dbReference type="AlphaFoldDB" id="A0A380MP12"/>
<dbReference type="Proteomes" id="UP000254150">
    <property type="component" value="Unassembled WGS sequence"/>
</dbReference>
<reference evidence="1 2" key="1">
    <citation type="submission" date="2018-06" db="EMBL/GenBank/DDBJ databases">
        <authorList>
            <consortium name="Pathogen Informatics"/>
            <person name="Doyle S."/>
        </authorList>
    </citation>
    <scope>NUCLEOTIDE SEQUENCE [LARGE SCALE GENOMIC DNA]</scope>
    <source>
        <strain evidence="1 2">NCTC7807</strain>
    </source>
</reference>
<dbReference type="EMBL" id="UHID01000001">
    <property type="protein sequence ID" value="SUO93017.1"/>
    <property type="molecule type" value="Genomic_DNA"/>
</dbReference>
<accession>A0A380MP12</accession>
<sequence>MTMTPFALQYARPQAGEPVAPYAFDQSEQVNLLADGGYAAEDTELLARLGSTASTAGSKTHWDD</sequence>